<keyword evidence="2" id="KW-0677">Repeat</keyword>
<reference evidence="4 5" key="1">
    <citation type="submission" date="2017-06" db="EMBL/GenBank/DDBJ databases">
        <authorList>
            <person name="Kim H.J."/>
            <person name="Triplett B.A."/>
        </authorList>
    </citation>
    <scope>NUCLEOTIDE SEQUENCE [LARGE SCALE GENOMIC DNA]</scope>
    <source>
        <strain evidence="4">FRACA_ARgP5</strain>
    </source>
</reference>
<dbReference type="SUPFAM" id="SSF50998">
    <property type="entry name" value="Quinoprotein alcohol dehydrogenase-like"/>
    <property type="match status" value="1"/>
</dbReference>
<dbReference type="PROSITE" id="PS50294">
    <property type="entry name" value="WD_REPEATS_REGION"/>
    <property type="match status" value="6"/>
</dbReference>
<keyword evidence="5" id="KW-1185">Reference proteome</keyword>
<feature type="repeat" description="WD" evidence="3">
    <location>
        <begin position="393"/>
        <end position="425"/>
    </location>
</feature>
<dbReference type="InterPro" id="IPR020472">
    <property type="entry name" value="WD40_PAC1"/>
</dbReference>
<dbReference type="PROSITE" id="PS50082">
    <property type="entry name" value="WD_REPEATS_2"/>
    <property type="match status" value="10"/>
</dbReference>
<feature type="repeat" description="WD" evidence="3">
    <location>
        <begin position="82"/>
        <end position="114"/>
    </location>
</feature>
<evidence type="ECO:0000256" key="3">
    <source>
        <dbReference type="PROSITE-ProRule" id="PRU00221"/>
    </source>
</evidence>
<feature type="repeat" description="WD" evidence="3">
    <location>
        <begin position="271"/>
        <end position="312"/>
    </location>
</feature>
<protein>
    <submittedName>
        <fullName evidence="4">WD40 repeat-containing protein</fullName>
    </submittedName>
</protein>
<dbReference type="PROSITE" id="PS00678">
    <property type="entry name" value="WD_REPEATS_1"/>
    <property type="match status" value="4"/>
</dbReference>
<dbReference type="SUPFAM" id="SSF50978">
    <property type="entry name" value="WD40 repeat-like"/>
    <property type="match status" value="1"/>
</dbReference>
<evidence type="ECO:0000313" key="4">
    <source>
        <dbReference type="EMBL" id="SNQ48873.1"/>
    </source>
</evidence>
<dbReference type="Pfam" id="PF00400">
    <property type="entry name" value="WD40"/>
    <property type="match status" value="12"/>
</dbReference>
<gene>
    <name evidence="4" type="ORF">FRACA_2870004</name>
</gene>
<feature type="repeat" description="WD" evidence="3">
    <location>
        <begin position="172"/>
        <end position="213"/>
    </location>
</feature>
<dbReference type="EMBL" id="FZMO01000209">
    <property type="protein sequence ID" value="SNQ48873.1"/>
    <property type="molecule type" value="Genomic_DNA"/>
</dbReference>
<dbReference type="InterPro" id="IPR001680">
    <property type="entry name" value="WD40_rpt"/>
</dbReference>
<evidence type="ECO:0000256" key="2">
    <source>
        <dbReference type="ARBA" id="ARBA00022737"/>
    </source>
</evidence>
<keyword evidence="1 3" id="KW-0853">WD repeat</keyword>
<feature type="repeat" description="WD" evidence="3">
    <location>
        <begin position="217"/>
        <end position="251"/>
    </location>
</feature>
<dbReference type="RefSeq" id="WP_101832480.1">
    <property type="nucleotide sequence ID" value="NZ_FZMO01000209.1"/>
</dbReference>
<dbReference type="Gene3D" id="2.130.10.10">
    <property type="entry name" value="YVTN repeat-like/Quinoprotein amine dehydrogenase"/>
    <property type="match status" value="6"/>
</dbReference>
<dbReference type="CDD" id="cd00200">
    <property type="entry name" value="WD40"/>
    <property type="match status" value="2"/>
</dbReference>
<proteinExistence type="predicted"/>
<dbReference type="SMART" id="SM00320">
    <property type="entry name" value="WD40"/>
    <property type="match status" value="13"/>
</dbReference>
<dbReference type="InterPro" id="IPR015943">
    <property type="entry name" value="WD40/YVTN_repeat-like_dom_sf"/>
</dbReference>
<evidence type="ECO:0000313" key="5">
    <source>
        <dbReference type="Proteomes" id="UP000234331"/>
    </source>
</evidence>
<accession>A0A2I2KT72</accession>
<dbReference type="PANTHER" id="PTHR22847:SF637">
    <property type="entry name" value="WD REPEAT DOMAIN 5B"/>
    <property type="match status" value="1"/>
</dbReference>
<feature type="repeat" description="WD" evidence="3">
    <location>
        <begin position="496"/>
        <end position="530"/>
    </location>
</feature>
<dbReference type="InterPro" id="IPR019775">
    <property type="entry name" value="WD40_repeat_CS"/>
</dbReference>
<dbReference type="PANTHER" id="PTHR22847">
    <property type="entry name" value="WD40 REPEAT PROTEIN"/>
    <property type="match status" value="1"/>
</dbReference>
<dbReference type="InterPro" id="IPR011047">
    <property type="entry name" value="Quinoprotein_ADH-like_sf"/>
</dbReference>
<name>A0A2I2KT72_9ACTN</name>
<feature type="repeat" description="WD" evidence="3">
    <location>
        <begin position="534"/>
        <end position="569"/>
    </location>
</feature>
<sequence length="740" mass="77110">MLVLVASGAMAFAFWQRARVADERDEARSVAIGRQAAQLRAADPLAAAQLAAVAYRLAPTPEARSALLSTFASGYGFATRHLGSQTRPIGAVAYSRDGRLVAAASDDWSVALWDAAAPSRRTPLATIRGHRLAVKSVAFSPDGRYLATGGDDRTVRLWTLTDPAHPALAATLPGATDSVYGLAFSPDGRILATGGWGAQVRLWSVADVAAVRQVGAVTAHTANVRALAYSADGSELLTGGDDGRALLWDVRDVAAPAPLGELTSEVGSNVVLSASTTIRSVALSPDGRLAVTGGDDTTARVYDVSDPRHPTVVQVIDEVRAVTSVAVNTAGLVAVAASNAVEIYDPTRHGDTVAVLPHGSKVWSVAFSPDGRTLASGADDRTLRLWDVPGATLVGASKFLWSTAVAPNGRVVATGDYANTVRLWDTTDPARPVPAAELTGLNAAADNVRFTPDGKVLVAASLDTTTGFDGTVLLWDVADPRHPRVLATVHPGIGGIADLKISPDGRTLALAGSDARIALWDIADRAAPRQRAVFGGQRYDVSTVSFSPDGRTLASGSSDRTVRLWDVTNLDHPVGLGTIGGFTSALITVAFSRDGDTLAVGSFDTQIARWDVRDRRAPRALTPLIGLGAGVNAIEFSPDSRLMAAAVGGANGVVRLWDVSGGGDPKPYATFAGRYNGFAAVAFAPTGAYVVGAPYQVVGFVWSLDARATESALCSRAGDPLTRAEWKQYLPDLGYDPPCG</sequence>
<dbReference type="OrthoDB" id="192618at2"/>
<dbReference type="Proteomes" id="UP000234331">
    <property type="component" value="Unassembled WGS sequence"/>
</dbReference>
<feature type="repeat" description="WD" evidence="3">
    <location>
        <begin position="127"/>
        <end position="160"/>
    </location>
</feature>
<dbReference type="InterPro" id="IPR036322">
    <property type="entry name" value="WD40_repeat_dom_sf"/>
</dbReference>
<feature type="repeat" description="WD" evidence="3">
    <location>
        <begin position="579"/>
        <end position="620"/>
    </location>
</feature>
<dbReference type="PRINTS" id="PR00320">
    <property type="entry name" value="GPROTEINBRPT"/>
</dbReference>
<organism evidence="4 5">
    <name type="scientific">Frankia canadensis</name>
    <dbReference type="NCBI Taxonomy" id="1836972"/>
    <lineage>
        <taxon>Bacteria</taxon>
        <taxon>Bacillati</taxon>
        <taxon>Actinomycetota</taxon>
        <taxon>Actinomycetes</taxon>
        <taxon>Frankiales</taxon>
        <taxon>Frankiaceae</taxon>
        <taxon>Frankia</taxon>
    </lineage>
</organism>
<evidence type="ECO:0000256" key="1">
    <source>
        <dbReference type="ARBA" id="ARBA00022574"/>
    </source>
</evidence>
<dbReference type="AlphaFoldDB" id="A0A2I2KT72"/>
<feature type="repeat" description="WD" evidence="3">
    <location>
        <begin position="355"/>
        <end position="388"/>
    </location>
</feature>